<comment type="caution">
    <text evidence="7">The sequence shown here is derived from an EMBL/GenBank/DDBJ whole genome shotgun (WGS) entry which is preliminary data.</text>
</comment>
<dbReference type="OrthoDB" id="10252009at2759"/>
<gene>
    <name evidence="7" type="ORF">PPERSA_07214</name>
</gene>
<feature type="domain" description="Tyrosine-protein phosphatase" evidence="5">
    <location>
        <begin position="94"/>
        <end position="228"/>
    </location>
</feature>
<evidence type="ECO:0000256" key="3">
    <source>
        <dbReference type="ARBA" id="ARBA00022801"/>
    </source>
</evidence>
<keyword evidence="4" id="KW-0904">Protein phosphatase</keyword>
<feature type="domain" description="Tyrosine specific protein phosphatases" evidence="6">
    <location>
        <begin position="158"/>
        <end position="212"/>
    </location>
</feature>
<dbReference type="SMART" id="SM00195">
    <property type="entry name" value="DSPc"/>
    <property type="match status" value="1"/>
</dbReference>
<dbReference type="EMBL" id="LDAU01000195">
    <property type="protein sequence ID" value="KRX00107.1"/>
    <property type="molecule type" value="Genomic_DNA"/>
</dbReference>
<dbReference type="InterPro" id="IPR020422">
    <property type="entry name" value="TYR_PHOSPHATASE_DUAL_dom"/>
</dbReference>
<evidence type="ECO:0000256" key="4">
    <source>
        <dbReference type="ARBA" id="ARBA00022912"/>
    </source>
</evidence>
<organism evidence="7 8">
    <name type="scientific">Pseudocohnilembus persalinus</name>
    <name type="common">Ciliate</name>
    <dbReference type="NCBI Taxonomy" id="266149"/>
    <lineage>
        <taxon>Eukaryota</taxon>
        <taxon>Sar</taxon>
        <taxon>Alveolata</taxon>
        <taxon>Ciliophora</taxon>
        <taxon>Intramacronucleata</taxon>
        <taxon>Oligohymenophorea</taxon>
        <taxon>Scuticociliatia</taxon>
        <taxon>Philasterida</taxon>
        <taxon>Pseudocohnilembidae</taxon>
        <taxon>Pseudocohnilembus</taxon>
    </lineage>
</organism>
<dbReference type="Proteomes" id="UP000054937">
    <property type="component" value="Unassembled WGS sequence"/>
</dbReference>
<evidence type="ECO:0000256" key="2">
    <source>
        <dbReference type="ARBA" id="ARBA00013064"/>
    </source>
</evidence>
<dbReference type="GO" id="GO:0004725">
    <property type="term" value="F:protein tyrosine phosphatase activity"/>
    <property type="evidence" value="ECO:0007669"/>
    <property type="project" value="UniProtKB-EC"/>
</dbReference>
<dbReference type="PANTHER" id="PTHR10159">
    <property type="entry name" value="DUAL SPECIFICITY PROTEIN PHOSPHATASE"/>
    <property type="match status" value="1"/>
</dbReference>
<evidence type="ECO:0000313" key="7">
    <source>
        <dbReference type="EMBL" id="KRX00107.1"/>
    </source>
</evidence>
<dbReference type="Gene3D" id="3.90.190.10">
    <property type="entry name" value="Protein tyrosine phosphatase superfamily"/>
    <property type="match status" value="1"/>
</dbReference>
<dbReference type="EC" id="3.1.3.48" evidence="2"/>
<dbReference type="InParanoid" id="A0A0V0QD33"/>
<sequence>MENQYKFEEITEQEKKNLIYEKNVVCFVCENDFASENLYPFCSQKCKQKLCLNCKNFCVHPLYFYFCRNCYFQNEKELKEQNYINIQKYNDNFQVSLNEIVKDKIFLGNEFASKQKNLLKELGITHILVTGCWMEQNFKEDFCYKKLEIQDTLDQNLKDYFQEVFDFIEKAEKILVHCSQGKSRSVSFVIFYLMKKWGIGYDEAFLYVKKRRAIAQPNQNFEKQLRQI</sequence>
<dbReference type="AlphaFoldDB" id="A0A0V0QD33"/>
<dbReference type="GO" id="GO:0005737">
    <property type="term" value="C:cytoplasm"/>
    <property type="evidence" value="ECO:0007669"/>
    <property type="project" value="TreeGrafter"/>
</dbReference>
<dbReference type="InterPro" id="IPR000340">
    <property type="entry name" value="Dual-sp_phosphatase_cat-dom"/>
</dbReference>
<accession>A0A0V0QD33</accession>
<evidence type="ECO:0000259" key="6">
    <source>
        <dbReference type="PROSITE" id="PS50056"/>
    </source>
</evidence>
<keyword evidence="8" id="KW-1185">Reference proteome</keyword>
<evidence type="ECO:0000256" key="1">
    <source>
        <dbReference type="ARBA" id="ARBA00008601"/>
    </source>
</evidence>
<reference evidence="7 8" key="1">
    <citation type="journal article" date="2015" name="Sci. Rep.">
        <title>Genome of the facultative scuticociliatosis pathogen Pseudocohnilembus persalinus provides insight into its virulence through horizontal gene transfer.</title>
        <authorList>
            <person name="Xiong J."/>
            <person name="Wang G."/>
            <person name="Cheng J."/>
            <person name="Tian M."/>
            <person name="Pan X."/>
            <person name="Warren A."/>
            <person name="Jiang C."/>
            <person name="Yuan D."/>
            <person name="Miao W."/>
        </authorList>
    </citation>
    <scope>NUCLEOTIDE SEQUENCE [LARGE SCALE GENOMIC DNA]</scope>
    <source>
        <strain evidence="7">36N120E</strain>
    </source>
</reference>
<dbReference type="PANTHER" id="PTHR10159:SF519">
    <property type="entry name" value="DUAL SPECIFICITY PROTEIN PHOSPHATASE MPK3"/>
    <property type="match status" value="1"/>
</dbReference>
<dbReference type="Pfam" id="PF00782">
    <property type="entry name" value="DSPc"/>
    <property type="match status" value="1"/>
</dbReference>
<dbReference type="InterPro" id="IPR000387">
    <property type="entry name" value="Tyr_Pase_dom"/>
</dbReference>
<dbReference type="InterPro" id="IPR029021">
    <property type="entry name" value="Prot-tyrosine_phosphatase-like"/>
</dbReference>
<protein>
    <recommendedName>
        <fullName evidence="2">protein-tyrosine-phosphatase</fullName>
        <ecNumber evidence="2">3.1.3.48</ecNumber>
    </recommendedName>
</protein>
<evidence type="ECO:0000313" key="8">
    <source>
        <dbReference type="Proteomes" id="UP000054937"/>
    </source>
</evidence>
<name>A0A0V0QD33_PSEPJ</name>
<keyword evidence="3" id="KW-0378">Hydrolase</keyword>
<dbReference type="CDD" id="cd14498">
    <property type="entry name" value="DSP"/>
    <property type="match status" value="1"/>
</dbReference>
<proteinExistence type="inferred from homology"/>
<dbReference type="PROSITE" id="PS50054">
    <property type="entry name" value="TYR_PHOSPHATASE_DUAL"/>
    <property type="match status" value="1"/>
</dbReference>
<dbReference type="GO" id="GO:0043409">
    <property type="term" value="P:negative regulation of MAPK cascade"/>
    <property type="evidence" value="ECO:0007669"/>
    <property type="project" value="TreeGrafter"/>
</dbReference>
<evidence type="ECO:0000259" key="5">
    <source>
        <dbReference type="PROSITE" id="PS50054"/>
    </source>
</evidence>
<comment type="similarity">
    <text evidence="1">Belongs to the protein-tyrosine phosphatase family. Non-receptor class dual specificity subfamily.</text>
</comment>
<dbReference type="PROSITE" id="PS50056">
    <property type="entry name" value="TYR_PHOSPHATASE_2"/>
    <property type="match status" value="1"/>
</dbReference>
<dbReference type="SUPFAM" id="SSF52799">
    <property type="entry name" value="(Phosphotyrosine protein) phosphatases II"/>
    <property type="match status" value="1"/>
</dbReference>